<evidence type="ECO:0000256" key="5">
    <source>
        <dbReference type="SAM" id="MobiDB-lite"/>
    </source>
</evidence>
<dbReference type="AlphaFoldDB" id="A0A6M2DVL9"/>
<feature type="domain" description="SAP" evidence="6">
    <location>
        <begin position="607"/>
        <end position="641"/>
    </location>
</feature>
<evidence type="ECO:0000256" key="1">
    <source>
        <dbReference type="ARBA" id="ARBA00004496"/>
    </source>
</evidence>
<feature type="region of interest" description="Disordered" evidence="5">
    <location>
        <begin position="645"/>
        <end position="708"/>
    </location>
</feature>
<feature type="compositionally biased region" description="Polar residues" evidence="5">
    <location>
        <begin position="199"/>
        <end position="209"/>
    </location>
</feature>
<dbReference type="EMBL" id="GIIL01005944">
    <property type="protein sequence ID" value="NOV49670.1"/>
    <property type="molecule type" value="Transcribed_RNA"/>
</dbReference>
<feature type="compositionally biased region" description="Basic and acidic residues" evidence="5">
    <location>
        <begin position="268"/>
        <end position="288"/>
    </location>
</feature>
<feature type="compositionally biased region" description="Basic and acidic residues" evidence="5">
    <location>
        <begin position="240"/>
        <end position="256"/>
    </location>
</feature>
<dbReference type="SMART" id="SM01122">
    <property type="entry name" value="DBC1"/>
    <property type="match status" value="1"/>
</dbReference>
<evidence type="ECO:0000256" key="2">
    <source>
        <dbReference type="ARBA" id="ARBA00022490"/>
    </source>
</evidence>
<protein>
    <submittedName>
        <fullName evidence="7">Putative cell division cycle and apoptosis regulator protein 1</fullName>
    </submittedName>
</protein>
<proteinExistence type="predicted"/>
<feature type="region of interest" description="Disordered" evidence="5">
    <location>
        <begin position="572"/>
        <end position="607"/>
    </location>
</feature>
<dbReference type="InterPro" id="IPR025223">
    <property type="entry name" value="S1-like_RNA-bd_dom"/>
</dbReference>
<feature type="compositionally biased region" description="Basic and acidic residues" evidence="5">
    <location>
        <begin position="821"/>
        <end position="858"/>
    </location>
</feature>
<dbReference type="GO" id="GO:0051301">
    <property type="term" value="P:cell division"/>
    <property type="evidence" value="ECO:0007669"/>
    <property type="project" value="UniProtKB-KW"/>
</dbReference>
<dbReference type="PANTHER" id="PTHR14304">
    <property type="entry name" value="CELL DIVISION CYCLE AND APOPTOSIS REGULATOR PROTEIN"/>
    <property type="match status" value="1"/>
</dbReference>
<dbReference type="PROSITE" id="PS50800">
    <property type="entry name" value="SAP"/>
    <property type="match status" value="1"/>
</dbReference>
<dbReference type="Pfam" id="PF02037">
    <property type="entry name" value="SAP"/>
    <property type="match status" value="1"/>
</dbReference>
<keyword evidence="7" id="KW-0131">Cell cycle</keyword>
<dbReference type="InterPro" id="IPR025224">
    <property type="entry name" value="CCAR1/CCAR2"/>
</dbReference>
<feature type="compositionally biased region" description="Basic residues" evidence="5">
    <location>
        <begin position="289"/>
        <end position="305"/>
    </location>
</feature>
<dbReference type="InterPro" id="IPR045353">
    <property type="entry name" value="LAIKA"/>
</dbReference>
<feature type="compositionally biased region" description="Basic and acidic residues" evidence="5">
    <location>
        <begin position="658"/>
        <end position="708"/>
    </location>
</feature>
<dbReference type="PANTHER" id="PTHR14304:SF11">
    <property type="entry name" value="SAP DOMAIN-CONTAINING PROTEIN"/>
    <property type="match status" value="1"/>
</dbReference>
<dbReference type="Pfam" id="PF19256">
    <property type="entry name" value="LAIKA"/>
    <property type="match status" value="1"/>
</dbReference>
<evidence type="ECO:0000256" key="3">
    <source>
        <dbReference type="ARBA" id="ARBA00022553"/>
    </source>
</evidence>
<dbReference type="InterPro" id="IPR025954">
    <property type="entry name" value="DBC1/CARP1_inactive_NUDIX"/>
</dbReference>
<evidence type="ECO:0000256" key="4">
    <source>
        <dbReference type="ARBA" id="ARBA00023054"/>
    </source>
</evidence>
<feature type="compositionally biased region" description="Polar residues" evidence="5">
    <location>
        <begin position="578"/>
        <end position="594"/>
    </location>
</feature>
<keyword evidence="2" id="KW-0963">Cytoplasm</keyword>
<dbReference type="Gene3D" id="1.10.720.30">
    <property type="entry name" value="SAP domain"/>
    <property type="match status" value="1"/>
</dbReference>
<feature type="compositionally biased region" description="Basic residues" evidence="5">
    <location>
        <begin position="874"/>
        <end position="887"/>
    </location>
</feature>
<feature type="compositionally biased region" description="Basic and acidic residues" evidence="5">
    <location>
        <begin position="790"/>
        <end position="814"/>
    </location>
</feature>
<feature type="compositionally biased region" description="Gly residues" evidence="5">
    <location>
        <begin position="1"/>
        <end position="10"/>
    </location>
</feature>
<feature type="compositionally biased region" description="Acidic residues" evidence="5">
    <location>
        <begin position="859"/>
        <end position="869"/>
    </location>
</feature>
<dbReference type="GO" id="GO:0005737">
    <property type="term" value="C:cytoplasm"/>
    <property type="evidence" value="ECO:0007669"/>
    <property type="project" value="UniProtKB-SubCell"/>
</dbReference>
<evidence type="ECO:0000313" key="7">
    <source>
        <dbReference type="EMBL" id="NOV49670.1"/>
    </source>
</evidence>
<name>A0A6M2DVL9_XENCH</name>
<keyword evidence="3" id="KW-0597">Phosphoprotein</keyword>
<dbReference type="Pfam" id="PF14443">
    <property type="entry name" value="DBC1"/>
    <property type="match status" value="1"/>
</dbReference>
<accession>A0A6M2DVL9</accession>
<organism evidence="7">
    <name type="scientific">Xenopsylla cheopis</name>
    <name type="common">Oriental rat flea</name>
    <name type="synonym">Pulex cheopis</name>
    <dbReference type="NCBI Taxonomy" id="163159"/>
    <lineage>
        <taxon>Eukaryota</taxon>
        <taxon>Metazoa</taxon>
        <taxon>Ecdysozoa</taxon>
        <taxon>Arthropoda</taxon>
        <taxon>Hexapoda</taxon>
        <taxon>Insecta</taxon>
        <taxon>Pterygota</taxon>
        <taxon>Neoptera</taxon>
        <taxon>Endopterygota</taxon>
        <taxon>Siphonaptera</taxon>
        <taxon>Pulicidae</taxon>
        <taxon>Xenopsyllinae</taxon>
        <taxon>Xenopsylla</taxon>
    </lineage>
</organism>
<dbReference type="GO" id="GO:0005634">
    <property type="term" value="C:nucleus"/>
    <property type="evidence" value="ECO:0007669"/>
    <property type="project" value="TreeGrafter"/>
</dbReference>
<keyword evidence="7" id="KW-0132">Cell division</keyword>
<reference evidence="7" key="1">
    <citation type="submission" date="2020-03" db="EMBL/GenBank/DDBJ databases">
        <title>Transcriptomic Profiling of the Digestive Tract of the Rat Flea, Xenopsylla cheopis, Following Blood Feeding and Infection with Yersinia pestis.</title>
        <authorList>
            <person name="Bland D.M."/>
            <person name="Martens C.A."/>
            <person name="Virtaneva K."/>
            <person name="Kanakabandi K."/>
            <person name="Long D."/>
            <person name="Rosenke R."/>
            <person name="Saturday G.A."/>
            <person name="Hoyt F.H."/>
            <person name="Bruno D.P."/>
            <person name="Ribeiro J.M.C."/>
            <person name="Hinnebusch J."/>
        </authorList>
    </citation>
    <scope>NUCLEOTIDE SEQUENCE</scope>
</reference>
<dbReference type="Pfam" id="PF14444">
    <property type="entry name" value="S1-like"/>
    <property type="match status" value="1"/>
</dbReference>
<feature type="compositionally biased region" description="Low complexity" evidence="5">
    <location>
        <begin position="218"/>
        <end position="234"/>
    </location>
</feature>
<sequence length="1191" mass="136068">MSKQVYGGGKNPPWARSNNNQQQQNLTNLQQTASLLSNIQQQNMMQYQPPQQLFTQNLGLQQQLQNQTLGLQQQMQQISQGQIFPQMAAVAYPNPRTINNQNFQTGQVAASNNNPQASSTKQRVFTGTVTKIHNDFGFVDDDVFFQTNVCVKGSNPALGDRVLVEASYNTTNMPFKWNATRIQVLPLNNSANSRRDNQTKGFSQSSTKYNAVPPPETSQNGNFGSNRNNSRSISKASATRRSDKDRKEKDDRHRDSEAEEAERRKRRDDRDRERVVRDKDRDEKDKHSPSRRRSRSPKSRRRNRLVPRYMVQIPKIALNLHEADVIELTRRYTNLYIPSDFFKTHMMWVDAFPPDVPFTLSKPCSFHVMHKEVEPIAAKTNDIQDPTDADYLFSAKVMLMSMPAMAEVYRKCCSLAEDDNADDTTFVHPTRLINFLVGLRGKNETMAIGGPWSPSLDGPNPEKNPAVLIKTAIRTCKSLTGIDLSNCTQWYRFVELYYRRSVSTHKGRQVSARVETVVIFLPDVWSCVPTRLEWDSLTDGYRQLLLSKDDALTKPNDTDKVAEVEADAGIKDIDAESSKSSNMITDDSGIISNEQKPEPTHFSELDPKSMKVTDLRLELEARGINSKGLKSQLIARLVKALKAEADKVDREDEEEEEAQKSLEEDDKKSKSDEKLDENNKTSETDEKKDDSSERKKKYDDGRKPDDKERLVLEKRYTLPDSPHIIVHPSKVAKSGKFDCIVMSLSLLLDYRPEDTKEHSFEVSLFAELFNEMLMRDFGFNIYKSLYAQPEKPKEEPKKDKSDSTNRKSIDDSSKRPSSVNENDKKEQDKKSDDKSSDNKNDKKSDEKRSNKSEHKDESRDNDDDDEDDDDRHYRSSSRSKSSKRHKMVTKDPNLLLSFVYFDQTHCGYIFEKDIEELLYTLGLALSRAQVRKIVSKVVTRNSLHYRTLTDKPKEESADTKAAEEQNDKIDIKAIASGNKRFLPVFDCGDPSPAKRLKTESNTENTNLKEDGLIMYKGGLLDIEKLISQLSRSEKGRTDTEQMLVEVKHRNSDLSSDNTKAHGTIKELNDKLSDYRSKLWASEREIKDYKIKTDIYSSLVKTIQSNINSSSEKIAKCDKRVVKHEDKSVKSKSDANNISLQKTDPVLIKSENEICENRTKEKISEGDNLHKDNVEPLLKIEMEVGEENAEKE</sequence>
<dbReference type="InterPro" id="IPR003034">
    <property type="entry name" value="SAP_dom"/>
</dbReference>
<dbReference type="GO" id="GO:0006355">
    <property type="term" value="P:regulation of DNA-templated transcription"/>
    <property type="evidence" value="ECO:0007669"/>
    <property type="project" value="InterPro"/>
</dbReference>
<dbReference type="SUPFAM" id="SSF68906">
    <property type="entry name" value="SAP domain"/>
    <property type="match status" value="1"/>
</dbReference>
<evidence type="ECO:0000259" key="6">
    <source>
        <dbReference type="PROSITE" id="PS50800"/>
    </source>
</evidence>
<dbReference type="SMART" id="SM00513">
    <property type="entry name" value="SAP"/>
    <property type="match status" value="1"/>
</dbReference>
<dbReference type="InterPro" id="IPR036361">
    <property type="entry name" value="SAP_dom_sf"/>
</dbReference>
<feature type="region of interest" description="Disordered" evidence="5">
    <location>
        <begin position="188"/>
        <end position="306"/>
    </location>
</feature>
<keyword evidence="4" id="KW-0175">Coiled coil</keyword>
<feature type="region of interest" description="Disordered" evidence="5">
    <location>
        <begin position="1"/>
        <end position="20"/>
    </location>
</feature>
<comment type="subcellular location">
    <subcellularLocation>
        <location evidence="1">Cytoplasm</location>
    </subcellularLocation>
</comment>
<feature type="compositionally biased region" description="Basic and acidic residues" evidence="5">
    <location>
        <begin position="595"/>
        <end position="607"/>
    </location>
</feature>
<feature type="region of interest" description="Disordered" evidence="5">
    <location>
        <begin position="790"/>
        <end position="887"/>
    </location>
</feature>